<dbReference type="HAMAP" id="MF_01014">
    <property type="entry name" value="HisA"/>
    <property type="match status" value="1"/>
</dbReference>
<organism evidence="15 16">
    <name type="scientific">Halorutilus salinus</name>
    <dbReference type="NCBI Taxonomy" id="2487751"/>
    <lineage>
        <taxon>Archaea</taxon>
        <taxon>Methanobacteriati</taxon>
        <taxon>Methanobacteriota</taxon>
        <taxon>Stenosarchaea group</taxon>
        <taxon>Halobacteria</taxon>
        <taxon>Halorutilales</taxon>
        <taxon>Halorutilaceae</taxon>
        <taxon>Halorutilus</taxon>
    </lineage>
</organism>
<evidence type="ECO:0000256" key="2">
    <source>
        <dbReference type="ARBA" id="ARBA00004496"/>
    </source>
</evidence>
<evidence type="ECO:0000256" key="4">
    <source>
        <dbReference type="ARBA" id="ARBA00009667"/>
    </source>
</evidence>
<comment type="catalytic activity">
    <reaction evidence="1 12 14">
        <text>1-(5-phospho-beta-D-ribosyl)-5-[(5-phospho-beta-D-ribosylamino)methylideneamino]imidazole-4-carboxamide = 5-[(5-phospho-1-deoxy-D-ribulos-1-ylimino)methylamino]-1-(5-phospho-beta-D-ribosyl)imidazole-4-carboxamide</text>
        <dbReference type="Rhea" id="RHEA:15469"/>
        <dbReference type="ChEBI" id="CHEBI:58435"/>
        <dbReference type="ChEBI" id="CHEBI:58525"/>
        <dbReference type="EC" id="5.3.1.16"/>
    </reaction>
</comment>
<keyword evidence="10 12" id="KW-0413">Isomerase</keyword>
<comment type="pathway">
    <text evidence="3 12 14">Amino-acid biosynthesis; L-histidine biosynthesis; L-histidine from 5-phospho-alpha-D-ribose 1-diphosphate: step 4/9.</text>
</comment>
<evidence type="ECO:0000256" key="14">
    <source>
        <dbReference type="RuleBase" id="RU003658"/>
    </source>
</evidence>
<evidence type="ECO:0000256" key="1">
    <source>
        <dbReference type="ARBA" id="ARBA00000901"/>
    </source>
</evidence>
<sequence>MDVIPAVDMKGGECVQLVQGDEGTAKTYGDPVESARRWVDEGAEHLHVVDLDGAIDGERRNASQVRRIVEETDVSVQVGGGVRSVGDARTLFEAGADRVVMGTAAVENPPLVGRAAEYGEVVVSLDAREGEVVVEGWKEGAGVSPVEVARRFEDEGASAFLFTNVDDEGLLEGVTVEPVEELVEAVDVPVIASGGVATTDDVKALREAGASGVVIGTAFYEGRMSYDEANEVAT</sequence>
<dbReference type="PANTHER" id="PTHR43090:SF7">
    <property type="entry name" value="1-(5-PHOSPHORIBOSYL)-5-[(5-PHOSPHORIBOSYLAMINO)METHYLIDENEAMINO] IMIDAZOLE-4-CARBOXAMIDE ISOMERASE"/>
    <property type="match status" value="1"/>
</dbReference>
<evidence type="ECO:0000256" key="11">
    <source>
        <dbReference type="ARBA" id="ARBA00030547"/>
    </source>
</evidence>
<protein>
    <recommendedName>
        <fullName evidence="6 12">1-(5-phosphoribosyl)-5-[(5-phosphoribosylamino)methylideneamino] imidazole-4-carboxamide isomerase</fullName>
        <ecNumber evidence="5 12">5.3.1.16</ecNumber>
    </recommendedName>
    <alternativeName>
        <fullName evidence="11 12">Phosphoribosylformimino-5-aminoimidazole carboxamide ribotide isomerase</fullName>
    </alternativeName>
</protein>
<dbReference type="Proteomes" id="UP001149411">
    <property type="component" value="Unassembled WGS sequence"/>
</dbReference>
<dbReference type="GO" id="GO:0005737">
    <property type="term" value="C:cytoplasm"/>
    <property type="evidence" value="ECO:0007669"/>
    <property type="project" value="UniProtKB-SubCell"/>
</dbReference>
<proteinExistence type="inferred from homology"/>
<dbReference type="PANTHER" id="PTHR43090">
    <property type="entry name" value="1-(5-PHOSPHORIBOSYL)-5-[(5-PHOSPHORIBOSYLAMINO)METHYLIDENEAMINO] IMIDAZOLE-4-CARBOXAMIDE ISOMERASE"/>
    <property type="match status" value="1"/>
</dbReference>
<feature type="active site" description="Proton acceptor" evidence="12">
    <location>
        <position position="8"/>
    </location>
</feature>
<dbReference type="InterPro" id="IPR013785">
    <property type="entry name" value="Aldolase_TIM"/>
</dbReference>
<keyword evidence="9 12" id="KW-0368">Histidine biosynthesis</keyword>
<dbReference type="AlphaFoldDB" id="A0A9Q4GH86"/>
<dbReference type="EC" id="5.3.1.16" evidence="5 12"/>
<gene>
    <name evidence="12 15" type="primary">hisA</name>
    <name evidence="15" type="ORF">EGH25_09475</name>
</gene>
<dbReference type="InterPro" id="IPR011060">
    <property type="entry name" value="RibuloseP-bd_barrel"/>
</dbReference>
<evidence type="ECO:0000256" key="6">
    <source>
        <dbReference type="ARBA" id="ARBA00018464"/>
    </source>
</evidence>
<dbReference type="NCBIfam" id="TIGR00007">
    <property type="entry name" value="1-(5-phosphoribosyl)-5-[(5-phosphoribosylamino)methylideneamino]imidazole-4-carboxamide isomerase"/>
    <property type="match status" value="1"/>
</dbReference>
<comment type="similarity">
    <text evidence="4 12 13">Belongs to the HisA/HisF family.</text>
</comment>
<evidence type="ECO:0000256" key="13">
    <source>
        <dbReference type="RuleBase" id="RU003657"/>
    </source>
</evidence>
<dbReference type="CDD" id="cd04732">
    <property type="entry name" value="HisA"/>
    <property type="match status" value="1"/>
</dbReference>
<dbReference type="InterPro" id="IPR044524">
    <property type="entry name" value="Isoase_HisA-like"/>
</dbReference>
<keyword evidence="16" id="KW-1185">Reference proteome</keyword>
<dbReference type="EMBL" id="RKLV01000009">
    <property type="protein sequence ID" value="MCX2819577.1"/>
    <property type="molecule type" value="Genomic_DNA"/>
</dbReference>
<dbReference type="InterPro" id="IPR006063">
    <property type="entry name" value="HisA_bact_arch"/>
</dbReference>
<evidence type="ECO:0000256" key="3">
    <source>
        <dbReference type="ARBA" id="ARBA00005133"/>
    </source>
</evidence>
<keyword evidence="8 12" id="KW-0028">Amino-acid biosynthesis</keyword>
<evidence type="ECO:0000256" key="9">
    <source>
        <dbReference type="ARBA" id="ARBA00023102"/>
    </source>
</evidence>
<dbReference type="NCBIfam" id="NF010112">
    <property type="entry name" value="PRK13585.1"/>
    <property type="match status" value="1"/>
</dbReference>
<evidence type="ECO:0000256" key="12">
    <source>
        <dbReference type="HAMAP-Rule" id="MF_01014"/>
    </source>
</evidence>
<feature type="active site" description="Proton donor" evidence="12">
    <location>
        <position position="126"/>
    </location>
</feature>
<dbReference type="Gene3D" id="3.20.20.70">
    <property type="entry name" value="Aldolase class I"/>
    <property type="match status" value="1"/>
</dbReference>
<comment type="caution">
    <text evidence="15">The sequence shown here is derived from an EMBL/GenBank/DDBJ whole genome shotgun (WGS) entry which is preliminary data.</text>
</comment>
<evidence type="ECO:0000256" key="7">
    <source>
        <dbReference type="ARBA" id="ARBA00022490"/>
    </source>
</evidence>
<comment type="subcellular location">
    <subcellularLocation>
        <location evidence="2 12 14">Cytoplasm</location>
    </subcellularLocation>
</comment>
<dbReference type="GO" id="GO:0000162">
    <property type="term" value="P:L-tryptophan biosynthetic process"/>
    <property type="evidence" value="ECO:0007669"/>
    <property type="project" value="TreeGrafter"/>
</dbReference>
<reference evidence="15" key="1">
    <citation type="submission" date="2022-09" db="EMBL/GenBank/DDBJ databases">
        <title>Haloadaptaus new haloarchaeum isolated from saline soil.</title>
        <authorList>
            <person name="Duran-Viseras A."/>
            <person name="Sanchez-Porro C."/>
            <person name="Ventosa A."/>
        </authorList>
    </citation>
    <scope>NUCLEOTIDE SEQUENCE</scope>
    <source>
        <strain evidence="15">F3-133</strain>
    </source>
</reference>
<accession>A0A9Q4GH86</accession>
<dbReference type="GO" id="GO:0000105">
    <property type="term" value="P:L-histidine biosynthetic process"/>
    <property type="evidence" value="ECO:0007669"/>
    <property type="project" value="UniProtKB-UniRule"/>
</dbReference>
<evidence type="ECO:0000256" key="10">
    <source>
        <dbReference type="ARBA" id="ARBA00023235"/>
    </source>
</evidence>
<dbReference type="Pfam" id="PF00977">
    <property type="entry name" value="His_biosynth"/>
    <property type="match status" value="1"/>
</dbReference>
<evidence type="ECO:0000313" key="15">
    <source>
        <dbReference type="EMBL" id="MCX2819577.1"/>
    </source>
</evidence>
<name>A0A9Q4GH86_9EURY</name>
<dbReference type="SUPFAM" id="SSF51366">
    <property type="entry name" value="Ribulose-phoshate binding barrel"/>
    <property type="match status" value="1"/>
</dbReference>
<evidence type="ECO:0000256" key="5">
    <source>
        <dbReference type="ARBA" id="ARBA00012550"/>
    </source>
</evidence>
<dbReference type="RefSeq" id="WP_266087958.1">
    <property type="nucleotide sequence ID" value="NZ_RKLV01000009.1"/>
</dbReference>
<dbReference type="GO" id="GO:0003949">
    <property type="term" value="F:1-(5-phosphoribosyl)-5-[(5-phosphoribosylamino)methylideneamino]imidazole-4-carboxamide isomerase activity"/>
    <property type="evidence" value="ECO:0007669"/>
    <property type="project" value="UniProtKB-UniRule"/>
</dbReference>
<dbReference type="InterPro" id="IPR006062">
    <property type="entry name" value="His_biosynth"/>
</dbReference>
<evidence type="ECO:0000313" key="16">
    <source>
        <dbReference type="Proteomes" id="UP001149411"/>
    </source>
</evidence>
<keyword evidence="7 12" id="KW-0963">Cytoplasm</keyword>
<dbReference type="InterPro" id="IPR023016">
    <property type="entry name" value="HisA/PriA"/>
</dbReference>
<evidence type="ECO:0000256" key="8">
    <source>
        <dbReference type="ARBA" id="ARBA00022605"/>
    </source>
</evidence>
<dbReference type="FunFam" id="3.20.20.70:FF:000009">
    <property type="entry name" value="1-(5-phosphoribosyl)-5-[(5-phosphoribosylamino)methylideneamino] imidazole-4-carboxamide isomerase"/>
    <property type="match status" value="1"/>
</dbReference>